<accession>A0AA39ZD82</accession>
<organism evidence="1 2">
    <name type="scientific">Cercophora samala</name>
    <dbReference type="NCBI Taxonomy" id="330535"/>
    <lineage>
        <taxon>Eukaryota</taxon>
        <taxon>Fungi</taxon>
        <taxon>Dikarya</taxon>
        <taxon>Ascomycota</taxon>
        <taxon>Pezizomycotina</taxon>
        <taxon>Sordariomycetes</taxon>
        <taxon>Sordariomycetidae</taxon>
        <taxon>Sordariales</taxon>
        <taxon>Lasiosphaeriaceae</taxon>
        <taxon>Cercophora</taxon>
    </lineage>
</organism>
<dbReference type="EMBL" id="JAULSY010000051">
    <property type="protein sequence ID" value="KAK0668795.1"/>
    <property type="molecule type" value="Genomic_DNA"/>
</dbReference>
<dbReference type="PANTHER" id="PTHR38115:SF1">
    <property type="entry name" value="LIPOCALIN-LIKE DOMAIN-CONTAINING PROTEIN"/>
    <property type="match status" value="1"/>
</dbReference>
<keyword evidence="2" id="KW-1185">Reference proteome</keyword>
<dbReference type="InterPro" id="IPR053037">
    <property type="entry name" value="Pericyclase_pydY-like"/>
</dbReference>
<evidence type="ECO:0000313" key="2">
    <source>
        <dbReference type="Proteomes" id="UP001174997"/>
    </source>
</evidence>
<proteinExistence type="predicted"/>
<dbReference type="PANTHER" id="PTHR38115">
    <property type="entry name" value="LIPOCALIN-LIKE DOMAIN-CONTAINING PROTEIN"/>
    <property type="match status" value="1"/>
</dbReference>
<protein>
    <submittedName>
        <fullName evidence="1">Uncharacterized protein</fullName>
    </submittedName>
</protein>
<dbReference type="AlphaFoldDB" id="A0AA39ZD82"/>
<reference evidence="1" key="1">
    <citation type="submission" date="2023-06" db="EMBL/GenBank/DDBJ databases">
        <title>Genome-scale phylogeny and comparative genomics of the fungal order Sordariales.</title>
        <authorList>
            <consortium name="Lawrence Berkeley National Laboratory"/>
            <person name="Hensen N."/>
            <person name="Bonometti L."/>
            <person name="Westerberg I."/>
            <person name="Brannstrom I.O."/>
            <person name="Guillou S."/>
            <person name="Cros-Aarteil S."/>
            <person name="Calhoun S."/>
            <person name="Haridas S."/>
            <person name="Kuo A."/>
            <person name="Mondo S."/>
            <person name="Pangilinan J."/>
            <person name="Riley R."/>
            <person name="Labutti K."/>
            <person name="Andreopoulos B."/>
            <person name="Lipzen A."/>
            <person name="Chen C."/>
            <person name="Yanf M."/>
            <person name="Daum C."/>
            <person name="Ng V."/>
            <person name="Clum A."/>
            <person name="Steindorff A."/>
            <person name="Ohm R."/>
            <person name="Martin F."/>
            <person name="Silar P."/>
            <person name="Natvig D."/>
            <person name="Lalanne C."/>
            <person name="Gautier V."/>
            <person name="Ament-Velasquez S.L."/>
            <person name="Kruys A."/>
            <person name="Hutchinson M.I."/>
            <person name="Powell A.J."/>
            <person name="Barry K."/>
            <person name="Miller A.N."/>
            <person name="Grigoriev I.V."/>
            <person name="Debuchy R."/>
            <person name="Gladieux P."/>
            <person name="Thoren M.H."/>
            <person name="Johannesson H."/>
        </authorList>
    </citation>
    <scope>NUCLEOTIDE SEQUENCE</scope>
    <source>
        <strain evidence="1">CBS 307.81</strain>
    </source>
</reference>
<dbReference type="Proteomes" id="UP001174997">
    <property type="component" value="Unassembled WGS sequence"/>
</dbReference>
<evidence type="ECO:0000313" key="1">
    <source>
        <dbReference type="EMBL" id="KAK0668795.1"/>
    </source>
</evidence>
<gene>
    <name evidence="1" type="ORF">QBC41DRAFT_321245</name>
</gene>
<comment type="caution">
    <text evidence="1">The sequence shown here is derived from an EMBL/GenBank/DDBJ whole genome shotgun (WGS) entry which is preliminary data.</text>
</comment>
<sequence>MARPSSQDLSLSPMPTTTPGLTYTMAAPSQTSVLDISGRWRFNRKLSDNMNEAYKMQGTSFWTRTLLSFMTIEQEYIKHPYCLPFSDDVVFSFRQTVRRPRFGGCRFNIPMNDNMYILDNEDRAVVLPAPLGPVRVRCRYDFANSPPTYTPAENMVTEKSATQIRQIAFESGMETDPDLGLPERAVMIEVIESLSEPGRGAGWRSTVEWGFEVIAGEKRLVKWSVTVKGCQVAKAKMVYD</sequence>
<name>A0AA39ZD82_9PEZI</name>